<evidence type="ECO:0000313" key="2">
    <source>
        <dbReference type="EMBL" id="RZS95273.1"/>
    </source>
</evidence>
<protein>
    <recommendedName>
        <fullName evidence="4">Lipoprotein</fullName>
    </recommendedName>
</protein>
<reference evidence="2 3" key="1">
    <citation type="submission" date="2019-02" db="EMBL/GenBank/DDBJ databases">
        <title>Genomic Encyclopedia of Archaeal and Bacterial Type Strains, Phase II (KMG-II): from individual species to whole genera.</title>
        <authorList>
            <person name="Goeker M."/>
        </authorList>
    </citation>
    <scope>NUCLEOTIDE SEQUENCE [LARGE SCALE GENOMIC DNA]</scope>
    <source>
        <strain evidence="2 3">DSM 21411</strain>
    </source>
</reference>
<proteinExistence type="predicted"/>
<feature type="chain" id="PRO_5020844967" description="Lipoprotein" evidence="1">
    <location>
        <begin position="24"/>
        <end position="221"/>
    </location>
</feature>
<organism evidence="2 3">
    <name type="scientific">Cecembia calidifontis</name>
    <dbReference type="NCBI Taxonomy" id="1187080"/>
    <lineage>
        <taxon>Bacteria</taxon>
        <taxon>Pseudomonadati</taxon>
        <taxon>Bacteroidota</taxon>
        <taxon>Cytophagia</taxon>
        <taxon>Cytophagales</taxon>
        <taxon>Cyclobacteriaceae</taxon>
        <taxon>Cecembia</taxon>
    </lineage>
</organism>
<dbReference type="RefSeq" id="WP_130274405.1">
    <property type="nucleotide sequence ID" value="NZ_SGXG01000001.1"/>
</dbReference>
<sequence>MFLRFFRTSLLLLFFLCIGFFHSSCSDTLESQVVVYSNNFGLLDLRGFENGRLFIFEGDTLLGFYNNEEVSVTIPDLPNHNILKIEVEVFVHDSWDGNPDDGLSGPDFWYMKVDEEEIFRTTFSNSPCESTFCLRQSFPQEYFRQNFPKTGAIRTDLPGLCLFGAFQNYTTVYRISRLVPHVTNSVKVTLGDELKQLNSPDPLCDESWSVGKIEVTAMVVI</sequence>
<dbReference type="OrthoDB" id="670226at2"/>
<dbReference type="EMBL" id="SGXG01000001">
    <property type="protein sequence ID" value="RZS95273.1"/>
    <property type="molecule type" value="Genomic_DNA"/>
</dbReference>
<dbReference type="Proteomes" id="UP000292209">
    <property type="component" value="Unassembled WGS sequence"/>
</dbReference>
<evidence type="ECO:0000313" key="3">
    <source>
        <dbReference type="Proteomes" id="UP000292209"/>
    </source>
</evidence>
<evidence type="ECO:0008006" key="4">
    <source>
        <dbReference type="Google" id="ProtNLM"/>
    </source>
</evidence>
<comment type="caution">
    <text evidence="2">The sequence shown here is derived from an EMBL/GenBank/DDBJ whole genome shotgun (WGS) entry which is preliminary data.</text>
</comment>
<gene>
    <name evidence="2" type="ORF">BC751_0792</name>
</gene>
<name>A0A4Q7P5G3_9BACT</name>
<evidence type="ECO:0000256" key="1">
    <source>
        <dbReference type="SAM" id="SignalP"/>
    </source>
</evidence>
<keyword evidence="1" id="KW-0732">Signal</keyword>
<feature type="signal peptide" evidence="1">
    <location>
        <begin position="1"/>
        <end position="23"/>
    </location>
</feature>
<keyword evidence="3" id="KW-1185">Reference proteome</keyword>
<accession>A0A4Q7P5G3</accession>
<dbReference type="AlphaFoldDB" id="A0A4Q7P5G3"/>